<gene>
    <name evidence="2" type="ORF">DVA86_01360</name>
</gene>
<evidence type="ECO:0000256" key="1">
    <source>
        <dbReference type="SAM" id="MobiDB-lite"/>
    </source>
</evidence>
<accession>A0A345XIM8</accession>
<dbReference type="EMBL" id="CP031320">
    <property type="protein sequence ID" value="AXK31494.1"/>
    <property type="molecule type" value="Genomic_DNA"/>
</dbReference>
<proteinExistence type="predicted"/>
<organism evidence="2 3">
    <name type="scientific">Streptomyces armeniacus</name>
    <dbReference type="NCBI Taxonomy" id="83291"/>
    <lineage>
        <taxon>Bacteria</taxon>
        <taxon>Bacillati</taxon>
        <taxon>Actinomycetota</taxon>
        <taxon>Actinomycetes</taxon>
        <taxon>Kitasatosporales</taxon>
        <taxon>Streptomycetaceae</taxon>
        <taxon>Streptomyces</taxon>
    </lineage>
</organism>
<dbReference type="InterPro" id="IPR011990">
    <property type="entry name" value="TPR-like_helical_dom_sf"/>
</dbReference>
<sequence length="510" mass="53624">MRSASRTRTPNDALRALLEESGWTQAAFARALARLGAETGAHLHYDRTSVAHWLRGSRPGPAVQRLMAEALSRRLRRPVTVADLGMGGTGGPGRRPYGRTAAPPDWPDPRVRALDTLAALTAPAAGPSRAHAKTPAPYRLTLLTEPKSVPPEGKSVPPEGRTGPKGPAGPGGPAGNAALTGPEGVRGRPAPAQRAEHAQGAQPTERADCGPADVASVRAHAYFFAEQADRRGGGHIRAPLAAYVSGLARRLRDPEAAGPYRGELLSGAARLSYLLARVYADEQRHGLAQRAFLTSGELAEEAGDPAGSALARRALSTQAHELGHHRHSLALAEAACETAPPDTEPSARAFLYAGLAVAAADGGGRADALAALRRAEQSMAHADALGGGPVGGYQEAALQYQTGQVRAGLGDRSGAIRELRASLRSRPVDERRARALSHAELAELLLSCGRLEEACASWEVFLEDCSMVRSGRARRARARIPVLIRPYRREECAQALMARSGALAGNGGFQ</sequence>
<evidence type="ECO:0000313" key="3">
    <source>
        <dbReference type="Proteomes" id="UP000254425"/>
    </source>
</evidence>
<feature type="region of interest" description="Disordered" evidence="1">
    <location>
        <begin position="142"/>
        <end position="209"/>
    </location>
</feature>
<dbReference type="Gene3D" id="1.25.40.10">
    <property type="entry name" value="Tetratricopeptide repeat domain"/>
    <property type="match status" value="1"/>
</dbReference>
<evidence type="ECO:0008006" key="4">
    <source>
        <dbReference type="Google" id="ProtNLM"/>
    </source>
</evidence>
<dbReference type="AlphaFoldDB" id="A0A345XIM8"/>
<feature type="region of interest" description="Disordered" evidence="1">
    <location>
        <begin position="82"/>
        <end position="108"/>
    </location>
</feature>
<protein>
    <recommendedName>
        <fullName evidence="4">Transcriptional regulator</fullName>
    </recommendedName>
</protein>
<dbReference type="RefSeq" id="WP_208875051.1">
    <property type="nucleotide sequence ID" value="NZ_CP031320.1"/>
</dbReference>
<dbReference type="Proteomes" id="UP000254425">
    <property type="component" value="Chromosome"/>
</dbReference>
<evidence type="ECO:0000313" key="2">
    <source>
        <dbReference type="EMBL" id="AXK31494.1"/>
    </source>
</evidence>
<dbReference type="KEGG" id="sarm:DVA86_01360"/>
<feature type="compositionally biased region" description="Low complexity" evidence="1">
    <location>
        <begin position="94"/>
        <end position="103"/>
    </location>
</feature>
<dbReference type="SUPFAM" id="SSF48452">
    <property type="entry name" value="TPR-like"/>
    <property type="match status" value="1"/>
</dbReference>
<keyword evidence="3" id="KW-1185">Reference proteome</keyword>
<reference evidence="2 3" key="1">
    <citation type="submission" date="2018-07" db="EMBL/GenBank/DDBJ databases">
        <title>Draft genome of the type strain Streptomyces armeniacus ATCC 15676.</title>
        <authorList>
            <person name="Labana P."/>
            <person name="Gosse J.T."/>
            <person name="Boddy C.N."/>
        </authorList>
    </citation>
    <scope>NUCLEOTIDE SEQUENCE [LARGE SCALE GENOMIC DNA]</scope>
    <source>
        <strain evidence="2 3">ATCC 15676</strain>
    </source>
</reference>
<name>A0A345XIM8_9ACTN</name>